<keyword evidence="3" id="KW-1185">Reference proteome</keyword>
<dbReference type="GO" id="GO:0005737">
    <property type="term" value="C:cytoplasm"/>
    <property type="evidence" value="ECO:0007669"/>
    <property type="project" value="TreeGrafter"/>
</dbReference>
<gene>
    <name evidence="2" type="ORF">Tdes44962_MAKER02632</name>
</gene>
<dbReference type="GO" id="GO:0016491">
    <property type="term" value="F:oxidoreductase activity"/>
    <property type="evidence" value="ECO:0007669"/>
    <property type="project" value="TreeGrafter"/>
</dbReference>
<dbReference type="SUPFAM" id="SSF51735">
    <property type="entry name" value="NAD(P)-binding Rossmann-fold domains"/>
    <property type="match status" value="1"/>
</dbReference>
<reference evidence="2 3" key="1">
    <citation type="journal article" date="2018" name="IMA Fungus">
        <title>IMA Genome-F 10: Nine draft genome sequences of Claviceps purpurea s.lat., including C. arundinis, C. humidiphila, and C. cf. spartinae, pseudomolecules for the pitch canker pathogen Fusarium circinatum, draft genome of Davidsoniella eucalypti, Grosmannia galeiformis, Quambalaria eucalypti, and Teratosphaeria destructans.</title>
        <authorList>
            <person name="Wingfield B.D."/>
            <person name="Liu M."/>
            <person name="Nguyen H.D."/>
            <person name="Lane F.A."/>
            <person name="Morgan S.W."/>
            <person name="De Vos L."/>
            <person name="Wilken P.M."/>
            <person name="Duong T.A."/>
            <person name="Aylward J."/>
            <person name="Coetzee M.P."/>
            <person name="Dadej K."/>
            <person name="De Beer Z.W."/>
            <person name="Findlay W."/>
            <person name="Havenga M."/>
            <person name="Kolarik M."/>
            <person name="Menzies J.G."/>
            <person name="Naidoo K."/>
            <person name="Pochopski O."/>
            <person name="Shoukouhi P."/>
            <person name="Santana Q.C."/>
            <person name="Seifert K.A."/>
            <person name="Soal N."/>
            <person name="Steenkamp E.T."/>
            <person name="Tatham C.T."/>
            <person name="van der Nest M.A."/>
            <person name="Wingfield M.J."/>
        </authorList>
    </citation>
    <scope>NUCLEOTIDE SEQUENCE [LARGE SCALE GENOMIC DNA]</scope>
    <source>
        <strain evidence="2">CMW44962</strain>
    </source>
</reference>
<feature type="domain" description="Gfo/Idh/MocA-like oxidoreductase N-terminal" evidence="1">
    <location>
        <begin position="42"/>
        <end position="153"/>
    </location>
</feature>
<dbReference type="Pfam" id="PF01408">
    <property type="entry name" value="GFO_IDH_MocA"/>
    <property type="match status" value="1"/>
</dbReference>
<dbReference type="GO" id="GO:0006740">
    <property type="term" value="P:NADPH regeneration"/>
    <property type="evidence" value="ECO:0007669"/>
    <property type="project" value="TreeGrafter"/>
</dbReference>
<dbReference type="EMBL" id="RIBY02001834">
    <property type="protein sequence ID" value="KAH9828082.1"/>
    <property type="molecule type" value="Genomic_DNA"/>
</dbReference>
<dbReference type="InterPro" id="IPR000683">
    <property type="entry name" value="Gfo/Idh/MocA-like_OxRdtase_N"/>
</dbReference>
<dbReference type="AlphaFoldDB" id="A0A9W7W2Q3"/>
<dbReference type="PANTHER" id="PTHR42840:SF7">
    <property type="entry name" value="BINDING ROSSMANN FOLD OXIDOREDUCTASE, PUTATIVE (AFU_ORTHOLOGUE AFUA_4G10190)-RELATED"/>
    <property type="match status" value="1"/>
</dbReference>
<dbReference type="InterPro" id="IPR036291">
    <property type="entry name" value="NAD(P)-bd_dom_sf"/>
</dbReference>
<dbReference type="Gene3D" id="3.30.360.10">
    <property type="entry name" value="Dihydrodipicolinate Reductase, domain 2"/>
    <property type="match status" value="1"/>
</dbReference>
<accession>A0A9W7W2Q3</accession>
<evidence type="ECO:0000259" key="1">
    <source>
        <dbReference type="Pfam" id="PF01408"/>
    </source>
</evidence>
<evidence type="ECO:0000313" key="3">
    <source>
        <dbReference type="Proteomes" id="UP001138500"/>
    </source>
</evidence>
<dbReference type="PANTHER" id="PTHR42840">
    <property type="entry name" value="NAD(P)-BINDING ROSSMANN-FOLD SUPERFAMILY PROTEIN-RELATED"/>
    <property type="match status" value="1"/>
</dbReference>
<name>A0A9W7W2Q3_9PEZI</name>
<organism evidence="2 3">
    <name type="scientific">Teratosphaeria destructans</name>
    <dbReference type="NCBI Taxonomy" id="418781"/>
    <lineage>
        <taxon>Eukaryota</taxon>
        <taxon>Fungi</taxon>
        <taxon>Dikarya</taxon>
        <taxon>Ascomycota</taxon>
        <taxon>Pezizomycotina</taxon>
        <taxon>Dothideomycetes</taxon>
        <taxon>Dothideomycetidae</taxon>
        <taxon>Mycosphaerellales</taxon>
        <taxon>Teratosphaeriaceae</taxon>
        <taxon>Teratosphaeria</taxon>
    </lineage>
</organism>
<sequence>MASETQIVRVGLIGDWSRTPARRHTANEWEWQHLMTPSQVAQTVHIPTLNNFNELFKITYLCDVSPQALRHCASKVAGDAPRLTKDAKELCSSPEVDVVFIINSTEYHVPHATLALEHGKTAFIEKPMAMNNRDAHLLLDTEAKSKGRVMVGYMRRYATAFIEAVKEIGGVEAVTYARVRDIIGKNRFFVDQSGTFPKKFTDYSAEDGQDLKARAQDLAEQGLSIDAGVPVTKESETMWSLLGSLGSHDLSVMREALGMPERVLGCHLDPTKPFWTVLFKYPGFPVLYESGIDDIPRFDAHLEVYTKDKQVTVQYDTPYVKGLPVTMTVRENVDGAYVERLVRETYEDPYTLEYKELYALVTEGKPVKTTVRDAVNDLKIFRMIMEAGRDQFEK</sequence>
<dbReference type="OrthoDB" id="64915at2759"/>
<dbReference type="Proteomes" id="UP001138500">
    <property type="component" value="Unassembled WGS sequence"/>
</dbReference>
<dbReference type="GO" id="GO:0000166">
    <property type="term" value="F:nucleotide binding"/>
    <property type="evidence" value="ECO:0007669"/>
    <property type="project" value="InterPro"/>
</dbReference>
<dbReference type="Gene3D" id="3.40.50.720">
    <property type="entry name" value="NAD(P)-binding Rossmann-like Domain"/>
    <property type="match status" value="1"/>
</dbReference>
<evidence type="ECO:0000313" key="2">
    <source>
        <dbReference type="EMBL" id="KAH9828082.1"/>
    </source>
</evidence>
<comment type="caution">
    <text evidence="2">The sequence shown here is derived from an EMBL/GenBank/DDBJ whole genome shotgun (WGS) entry which is preliminary data.</text>
</comment>
<protein>
    <submittedName>
        <fullName evidence="2">Oxidoreductase family, NAD-binding Rossmann fold</fullName>
    </submittedName>
</protein>
<proteinExistence type="predicted"/>
<reference evidence="2 3" key="2">
    <citation type="journal article" date="2021" name="Curr. Genet.">
        <title>Genetic response to nitrogen starvation in the aggressive Eucalyptus foliar pathogen Teratosphaeria destructans.</title>
        <authorList>
            <person name="Havenga M."/>
            <person name="Wingfield B.D."/>
            <person name="Wingfield M.J."/>
            <person name="Dreyer L.L."/>
            <person name="Roets F."/>
            <person name="Aylward J."/>
        </authorList>
    </citation>
    <scope>NUCLEOTIDE SEQUENCE [LARGE SCALE GENOMIC DNA]</scope>
    <source>
        <strain evidence="2">CMW44962</strain>
    </source>
</reference>